<dbReference type="EMBL" id="CP115174">
    <property type="protein sequence ID" value="WBO21720.1"/>
    <property type="molecule type" value="Genomic_DNA"/>
</dbReference>
<gene>
    <name evidence="1" type="ORF">PBT88_16335</name>
</gene>
<dbReference type="Proteomes" id="UP001210865">
    <property type="component" value="Chromosome"/>
</dbReference>
<reference evidence="1 2" key="1">
    <citation type="submission" date="2022-12" db="EMBL/GenBank/DDBJ databases">
        <title>Sphingomonas abieness sp. nov., an endophytic bacterium isolated from Abies koreana.</title>
        <authorList>
            <person name="Jiang L."/>
            <person name="Lee J."/>
        </authorList>
    </citation>
    <scope>NUCLEOTIDE SEQUENCE [LARGE SCALE GENOMIC DNA]</scope>
    <source>
        <strain evidence="2">PAMB 00755</strain>
    </source>
</reference>
<dbReference type="SUPFAM" id="SSF48452">
    <property type="entry name" value="TPR-like"/>
    <property type="match status" value="1"/>
</dbReference>
<name>A0ABY7NLN5_9SPHN</name>
<keyword evidence="2" id="KW-1185">Reference proteome</keyword>
<evidence type="ECO:0008006" key="3">
    <source>
        <dbReference type="Google" id="ProtNLM"/>
    </source>
</evidence>
<sequence>MTDWKAAIDDAWEALELEDAEVAAALVRTVLAKQPDAIDAYVVLAQTRAVPAEAIALLTEAVRVGDRTGKTRDDGTYDPDAFYDRSAHVRALNNLARLLWADGRPHQRIQALRHARRALRLDSYDRAGTRLLLMAWEASSGNWPAARRLVMRCRSEFRTDIRYWLALHAFRDRSEDADALLQRAIATNPQVVPALQGRLRALHLPEHSYASGSPEEATLYAAEARDGWKATRGALAWLTKTQG</sequence>
<protein>
    <recommendedName>
        <fullName evidence="3">Tetratricopeptide repeat protein</fullName>
    </recommendedName>
</protein>
<organism evidence="1 2">
    <name type="scientific">Sphingomonas abietis</name>
    <dbReference type="NCBI Taxonomy" id="3012344"/>
    <lineage>
        <taxon>Bacteria</taxon>
        <taxon>Pseudomonadati</taxon>
        <taxon>Pseudomonadota</taxon>
        <taxon>Alphaproteobacteria</taxon>
        <taxon>Sphingomonadales</taxon>
        <taxon>Sphingomonadaceae</taxon>
        <taxon>Sphingomonas</taxon>
    </lineage>
</organism>
<accession>A0ABY7NLN5</accession>
<evidence type="ECO:0000313" key="2">
    <source>
        <dbReference type="Proteomes" id="UP001210865"/>
    </source>
</evidence>
<dbReference type="Gene3D" id="1.25.40.10">
    <property type="entry name" value="Tetratricopeptide repeat domain"/>
    <property type="match status" value="1"/>
</dbReference>
<proteinExistence type="predicted"/>
<dbReference type="InterPro" id="IPR011990">
    <property type="entry name" value="TPR-like_helical_dom_sf"/>
</dbReference>
<evidence type="ECO:0000313" key="1">
    <source>
        <dbReference type="EMBL" id="WBO21720.1"/>
    </source>
</evidence>
<dbReference type="RefSeq" id="WP_270076368.1">
    <property type="nucleotide sequence ID" value="NZ_CP115174.1"/>
</dbReference>